<evidence type="ECO:0000313" key="1">
    <source>
        <dbReference type="EMBL" id="OLN21201.1"/>
    </source>
</evidence>
<organism evidence="1 2">
    <name type="scientific">Domibacillus antri</name>
    <dbReference type="NCBI Taxonomy" id="1714264"/>
    <lineage>
        <taxon>Bacteria</taxon>
        <taxon>Bacillati</taxon>
        <taxon>Bacillota</taxon>
        <taxon>Bacilli</taxon>
        <taxon>Bacillales</taxon>
        <taxon>Bacillaceae</taxon>
        <taxon>Domibacillus</taxon>
    </lineage>
</organism>
<dbReference type="AlphaFoldDB" id="A0A1Q8Q1L1"/>
<evidence type="ECO:0000313" key="2">
    <source>
        <dbReference type="Proteomes" id="UP000185568"/>
    </source>
</evidence>
<comment type="caution">
    <text evidence="1">The sequence shown here is derived from an EMBL/GenBank/DDBJ whole genome shotgun (WGS) entry which is preliminary data.</text>
</comment>
<proteinExistence type="predicted"/>
<accession>A0A1Q8Q1L1</accession>
<gene>
    <name evidence="1" type="ORF">BTO30_16255</name>
</gene>
<keyword evidence="2" id="KW-1185">Reference proteome</keyword>
<name>A0A1Q8Q1L1_9BACI</name>
<sequence length="66" mass="7824">MQEEFDRYKQNNEMKIAVVNEVREENKRLRSALTKIAIDDLKWGQSIIKSRERLQKIASAALEDFK</sequence>
<reference evidence="1 2" key="1">
    <citation type="submission" date="2016-12" db="EMBL/GenBank/DDBJ databases">
        <title>Domibacillus antri genome sequencing.</title>
        <authorList>
            <person name="Verma A."/>
            <person name="Krishnamurthi S."/>
        </authorList>
    </citation>
    <scope>NUCLEOTIDE SEQUENCE [LARGE SCALE GENOMIC DNA]</scope>
    <source>
        <strain evidence="1 2">XD80</strain>
    </source>
</reference>
<protein>
    <submittedName>
        <fullName evidence="1">Uncharacterized protein</fullName>
    </submittedName>
</protein>
<dbReference type="STRING" id="1714264.BTO30_16255"/>
<dbReference type="EMBL" id="MSDU01000064">
    <property type="protein sequence ID" value="OLN21201.1"/>
    <property type="molecule type" value="Genomic_DNA"/>
</dbReference>
<dbReference type="Proteomes" id="UP000185568">
    <property type="component" value="Unassembled WGS sequence"/>
</dbReference>